<dbReference type="Proteomes" id="UP000199114">
    <property type="component" value="Unassembled WGS sequence"/>
</dbReference>
<dbReference type="InterPro" id="IPR005530">
    <property type="entry name" value="SPW"/>
</dbReference>
<dbReference type="OrthoDB" id="169701at2157"/>
<evidence type="ECO:0000259" key="2">
    <source>
        <dbReference type="Pfam" id="PF03779"/>
    </source>
</evidence>
<protein>
    <submittedName>
        <fullName evidence="3">SPW repeat-containing protein</fullName>
    </submittedName>
</protein>
<keyword evidence="1" id="KW-0812">Transmembrane</keyword>
<dbReference type="Pfam" id="PF03779">
    <property type="entry name" value="SPW"/>
    <property type="match status" value="1"/>
</dbReference>
<sequence>MEMMKLTAGGNGAIGCWLLVAPLVFDAPATGRWNDVLVGAAIAVGAGYNCARAARRRSMSVLSTGVVTLLGCWLVIAPFALGLEGPALWNDVVSGTVVAGIGSYNTYVAAAAHPGSSFRMTAE</sequence>
<evidence type="ECO:0000313" key="3">
    <source>
        <dbReference type="EMBL" id="SER87828.1"/>
    </source>
</evidence>
<keyword evidence="4" id="KW-1185">Reference proteome</keyword>
<feature type="domain" description="SPW repeat-containing integral membrane" evidence="2">
    <location>
        <begin position="11"/>
        <end position="102"/>
    </location>
</feature>
<feature type="transmembrane region" description="Helical" evidence="1">
    <location>
        <begin position="36"/>
        <end position="54"/>
    </location>
</feature>
<evidence type="ECO:0000313" key="4">
    <source>
        <dbReference type="Proteomes" id="UP000199114"/>
    </source>
</evidence>
<dbReference type="AlphaFoldDB" id="A0A1H9SSI4"/>
<evidence type="ECO:0000256" key="1">
    <source>
        <dbReference type="SAM" id="Phobius"/>
    </source>
</evidence>
<dbReference type="EMBL" id="FOFD01000009">
    <property type="protein sequence ID" value="SER87828.1"/>
    <property type="molecule type" value="Genomic_DNA"/>
</dbReference>
<keyword evidence="1" id="KW-1133">Transmembrane helix</keyword>
<gene>
    <name evidence="3" type="ORF">SAMN04489841_4796</name>
</gene>
<organism evidence="3 4">
    <name type="scientific">Natrinema salaciae</name>
    <dbReference type="NCBI Taxonomy" id="1186196"/>
    <lineage>
        <taxon>Archaea</taxon>
        <taxon>Methanobacteriati</taxon>
        <taxon>Methanobacteriota</taxon>
        <taxon>Stenosarchaea group</taxon>
        <taxon>Halobacteria</taxon>
        <taxon>Halobacteriales</taxon>
        <taxon>Natrialbaceae</taxon>
        <taxon>Natrinema</taxon>
    </lineage>
</organism>
<accession>A0A1H9SSI4</accession>
<proteinExistence type="predicted"/>
<dbReference type="PROSITE" id="PS51257">
    <property type="entry name" value="PROKAR_LIPOPROTEIN"/>
    <property type="match status" value="1"/>
</dbReference>
<reference evidence="4" key="1">
    <citation type="submission" date="2016-10" db="EMBL/GenBank/DDBJ databases">
        <authorList>
            <person name="Varghese N."/>
            <person name="Submissions S."/>
        </authorList>
    </citation>
    <scope>NUCLEOTIDE SEQUENCE [LARGE SCALE GENOMIC DNA]</scope>
    <source>
        <strain evidence="4">DSM 25055</strain>
    </source>
</reference>
<feature type="transmembrane region" description="Helical" evidence="1">
    <location>
        <begin position="61"/>
        <end position="81"/>
    </location>
</feature>
<keyword evidence="1" id="KW-0472">Membrane</keyword>
<name>A0A1H9SSI4_9EURY</name>
<dbReference type="STRING" id="1186196.SAMN04489841_4796"/>